<keyword evidence="5 12" id="KW-0997">Cell inner membrane</keyword>
<dbReference type="Pfam" id="PF02386">
    <property type="entry name" value="TrkH"/>
    <property type="match status" value="1"/>
</dbReference>
<dbReference type="Proteomes" id="UP001165541">
    <property type="component" value="Unassembled WGS sequence"/>
</dbReference>
<keyword evidence="3 12" id="KW-0813">Transport</keyword>
<evidence type="ECO:0000313" key="15">
    <source>
        <dbReference type="Proteomes" id="UP001165541"/>
    </source>
</evidence>
<protein>
    <recommendedName>
        <fullName evidence="12">Trk system potassium uptake protein</fullName>
    </recommendedName>
</protein>
<feature type="transmembrane region" description="Helical" evidence="13">
    <location>
        <begin position="335"/>
        <end position="358"/>
    </location>
</feature>
<dbReference type="InterPro" id="IPR004772">
    <property type="entry name" value="TrkH"/>
</dbReference>
<keyword evidence="11 12" id="KW-0472">Membrane</keyword>
<dbReference type="PANTHER" id="PTHR32024">
    <property type="entry name" value="TRK SYSTEM POTASSIUM UPTAKE PROTEIN TRKG-RELATED"/>
    <property type="match status" value="1"/>
</dbReference>
<keyword evidence="7 13" id="KW-0812">Transmembrane</keyword>
<evidence type="ECO:0000256" key="4">
    <source>
        <dbReference type="ARBA" id="ARBA00022475"/>
    </source>
</evidence>
<feature type="transmembrane region" description="Helical" evidence="13">
    <location>
        <begin position="70"/>
        <end position="93"/>
    </location>
</feature>
<feature type="transmembrane region" description="Helical" evidence="13">
    <location>
        <begin position="7"/>
        <end position="28"/>
    </location>
</feature>
<evidence type="ECO:0000256" key="2">
    <source>
        <dbReference type="ARBA" id="ARBA00009137"/>
    </source>
</evidence>
<feature type="transmembrane region" description="Helical" evidence="13">
    <location>
        <begin position="244"/>
        <end position="262"/>
    </location>
</feature>
<evidence type="ECO:0000256" key="10">
    <source>
        <dbReference type="ARBA" id="ARBA00023065"/>
    </source>
</evidence>
<evidence type="ECO:0000256" key="11">
    <source>
        <dbReference type="ARBA" id="ARBA00023136"/>
    </source>
</evidence>
<keyword evidence="9 13" id="KW-1133">Transmembrane helix</keyword>
<reference evidence="14" key="1">
    <citation type="submission" date="2022-05" db="EMBL/GenBank/DDBJ databases">
        <title>Schlegelella sp. nov., isolated from mangrove soil.</title>
        <authorList>
            <person name="Liu Y."/>
            <person name="Ge X."/>
            <person name="Liu W."/>
        </authorList>
    </citation>
    <scope>NUCLEOTIDE SEQUENCE</scope>
    <source>
        <strain evidence="14">S2-27</strain>
    </source>
</reference>
<proteinExistence type="inferred from homology"/>
<accession>A0ABT0YKR6</accession>
<sequence>MQSVLPVVGILGVIVMFFAGAMLVPLSVALFGDETAARSYHGAIAATFGSGLLMWLAARRFRRELQPRDGVLLVSLAWTVLPLFASLPLIIYFRQAGMPISFTDAYFEAMSGLTTTGATVLAGLDKLPASINLWRCFMQWMGGMGILVLAVAILPLLGAGGSQIFKAETSGPMKDAKLTPRITETAKGLWTVYCVFSVACLLAFRAGGMSWLDAWMHMFTTVSLGGLSSHDASFGYFASPLLEWTAVFFMLVASCNFALYFVALRKRSTRKLMVDPEVRGTLGLMVGSSLLVATLLLVKGTYADPLEALRAAFFNVVSIASTTGYATVDYSHWPVFAPVLMLMLSGMATSAGSTGAGIKMVRVIILLKQALREMSRIVHPRAVNPVMLGDTSVPGSTIFAVLAFMLVYGATIISLTMLLLLTDLDVITAFTAIVASVNNMGPGLGSVGPAGNFGGLTDFQTWVCTAAMLLGRLEMLSFMVLLTPSFWRK</sequence>
<evidence type="ECO:0000256" key="6">
    <source>
        <dbReference type="ARBA" id="ARBA00022538"/>
    </source>
</evidence>
<evidence type="ECO:0000313" key="14">
    <source>
        <dbReference type="EMBL" id="MCM5678498.1"/>
    </source>
</evidence>
<dbReference type="InterPro" id="IPR003445">
    <property type="entry name" value="Cat_transpt"/>
</dbReference>
<evidence type="ECO:0000256" key="8">
    <source>
        <dbReference type="ARBA" id="ARBA00022958"/>
    </source>
</evidence>
<feature type="transmembrane region" description="Helical" evidence="13">
    <location>
        <begin position="397"/>
        <end position="420"/>
    </location>
</feature>
<feature type="transmembrane region" description="Helical" evidence="13">
    <location>
        <begin position="145"/>
        <end position="165"/>
    </location>
</feature>
<dbReference type="PANTHER" id="PTHR32024:SF2">
    <property type="entry name" value="TRK SYSTEM POTASSIUM UPTAKE PROTEIN TRKG-RELATED"/>
    <property type="match status" value="1"/>
</dbReference>
<comment type="function">
    <text evidence="12">Low-affinity potassium transport system. Interacts with Trk system potassium uptake protein TrkA.</text>
</comment>
<comment type="similarity">
    <text evidence="2 12">Belongs to the TrkH potassium transport family.</text>
</comment>
<dbReference type="PIRSF" id="PIRSF006247">
    <property type="entry name" value="TrkH"/>
    <property type="match status" value="1"/>
</dbReference>
<dbReference type="RefSeq" id="WP_251776648.1">
    <property type="nucleotide sequence ID" value="NZ_JAMKFE010000002.1"/>
</dbReference>
<comment type="caution">
    <text evidence="14">The sequence shown here is derived from an EMBL/GenBank/DDBJ whole genome shotgun (WGS) entry which is preliminary data.</text>
</comment>
<organism evidence="14 15">
    <name type="scientific">Caldimonas mangrovi</name>
    <dbReference type="NCBI Taxonomy" id="2944811"/>
    <lineage>
        <taxon>Bacteria</taxon>
        <taxon>Pseudomonadati</taxon>
        <taxon>Pseudomonadota</taxon>
        <taxon>Betaproteobacteria</taxon>
        <taxon>Burkholderiales</taxon>
        <taxon>Sphaerotilaceae</taxon>
        <taxon>Caldimonas</taxon>
    </lineage>
</organism>
<feature type="transmembrane region" description="Helical" evidence="13">
    <location>
        <begin position="185"/>
        <end position="204"/>
    </location>
</feature>
<feature type="transmembrane region" description="Helical" evidence="13">
    <location>
        <begin position="459"/>
        <end position="482"/>
    </location>
</feature>
<evidence type="ECO:0000256" key="5">
    <source>
        <dbReference type="ARBA" id="ARBA00022519"/>
    </source>
</evidence>
<comment type="subcellular location">
    <subcellularLocation>
        <location evidence="1 12">Cell inner membrane</location>
        <topology evidence="1 12">Multi-pass membrane protein</topology>
    </subcellularLocation>
</comment>
<evidence type="ECO:0000256" key="9">
    <source>
        <dbReference type="ARBA" id="ARBA00022989"/>
    </source>
</evidence>
<feature type="transmembrane region" description="Helical" evidence="13">
    <location>
        <begin position="282"/>
        <end position="302"/>
    </location>
</feature>
<keyword evidence="15" id="KW-1185">Reference proteome</keyword>
<evidence type="ECO:0000256" key="1">
    <source>
        <dbReference type="ARBA" id="ARBA00004429"/>
    </source>
</evidence>
<keyword evidence="6 12" id="KW-0633">Potassium transport</keyword>
<dbReference type="EMBL" id="JAMKFE010000002">
    <property type="protein sequence ID" value="MCM5678498.1"/>
    <property type="molecule type" value="Genomic_DNA"/>
</dbReference>
<evidence type="ECO:0000256" key="7">
    <source>
        <dbReference type="ARBA" id="ARBA00022692"/>
    </source>
</evidence>
<gene>
    <name evidence="14" type="ORF">M8A51_03015</name>
</gene>
<evidence type="ECO:0000256" key="13">
    <source>
        <dbReference type="SAM" id="Phobius"/>
    </source>
</evidence>
<feature type="transmembrane region" description="Helical" evidence="13">
    <location>
        <begin position="40"/>
        <end position="58"/>
    </location>
</feature>
<name>A0ABT0YKR6_9BURK</name>
<evidence type="ECO:0000256" key="12">
    <source>
        <dbReference type="PIRNR" id="PIRNR006247"/>
    </source>
</evidence>
<keyword evidence="10 12" id="KW-0406">Ion transport</keyword>
<keyword evidence="4 12" id="KW-1003">Cell membrane</keyword>
<keyword evidence="8 12" id="KW-0630">Potassium</keyword>
<evidence type="ECO:0000256" key="3">
    <source>
        <dbReference type="ARBA" id="ARBA00022448"/>
    </source>
</evidence>